<dbReference type="InterPro" id="IPR036412">
    <property type="entry name" value="HAD-like_sf"/>
</dbReference>
<dbReference type="GO" id="GO:0016791">
    <property type="term" value="F:phosphatase activity"/>
    <property type="evidence" value="ECO:0007669"/>
    <property type="project" value="TreeGrafter"/>
</dbReference>
<dbReference type="InterPro" id="IPR023214">
    <property type="entry name" value="HAD_sf"/>
</dbReference>
<protein>
    <submittedName>
        <fullName evidence="1">Uncharacterized protein</fullName>
    </submittedName>
</protein>
<sequence>MPVICNEKQIMIKGDTPPTAAEAVARYEAIQPRLPKATFPEKSIHRAHLEELCDEIDCFVLDGFGVLNVGARTVPGAVERVAALQARGKQVRVLTNGASFPVTTTRAKYENWGMHFDAQEVVSSRDALARALAQYADAFWGFAALEESDLELLAPRSVLLGSDAMVYDQCDGFVLLGTGGWTVERQDMLKASLIRRPRPVLVGNPDLVAPHPGGLSREPGLYAHDIADSGLATPEFFGKPFDNAFAIVRETLEGIDPQRIAMVGDTLHTDILGGAQAGWRTVLVTDHGLMKGLDLEQAIVRSGIRPDFIVPTT</sequence>
<evidence type="ECO:0000313" key="2">
    <source>
        <dbReference type="Proteomes" id="UP000250079"/>
    </source>
</evidence>
<accession>A0A2Z2NTL6</accession>
<dbReference type="KEGG" id="gai:IMCC3135_24115"/>
<dbReference type="EMBL" id="CP018632">
    <property type="protein sequence ID" value="ASJ74892.1"/>
    <property type="molecule type" value="Genomic_DNA"/>
</dbReference>
<dbReference type="GO" id="GO:0005737">
    <property type="term" value="C:cytoplasm"/>
    <property type="evidence" value="ECO:0007669"/>
    <property type="project" value="TreeGrafter"/>
</dbReference>
<reference evidence="1 2" key="1">
    <citation type="submission" date="2016-12" db="EMBL/GenBank/DDBJ databases">
        <authorList>
            <person name="Song W.-J."/>
            <person name="Kurnit D.M."/>
        </authorList>
    </citation>
    <scope>NUCLEOTIDE SEQUENCE [LARGE SCALE GENOMIC DNA]</scope>
    <source>
        <strain evidence="1 2">IMCC3135</strain>
    </source>
</reference>
<dbReference type="Proteomes" id="UP000250079">
    <property type="component" value="Chromosome"/>
</dbReference>
<dbReference type="Pfam" id="PF13344">
    <property type="entry name" value="Hydrolase_6"/>
    <property type="match status" value="1"/>
</dbReference>
<keyword evidence="2" id="KW-1185">Reference proteome</keyword>
<dbReference type="SUPFAM" id="SSF56784">
    <property type="entry name" value="HAD-like"/>
    <property type="match status" value="1"/>
</dbReference>
<dbReference type="Pfam" id="PF13242">
    <property type="entry name" value="Hydrolase_like"/>
    <property type="match status" value="1"/>
</dbReference>
<organism evidence="1 2">
    <name type="scientific">Granulosicoccus antarcticus IMCC3135</name>
    <dbReference type="NCBI Taxonomy" id="1192854"/>
    <lineage>
        <taxon>Bacteria</taxon>
        <taxon>Pseudomonadati</taxon>
        <taxon>Pseudomonadota</taxon>
        <taxon>Gammaproteobacteria</taxon>
        <taxon>Chromatiales</taxon>
        <taxon>Granulosicoccaceae</taxon>
        <taxon>Granulosicoccus</taxon>
    </lineage>
</organism>
<dbReference type="OrthoDB" id="148966at2"/>
<dbReference type="InterPro" id="IPR006357">
    <property type="entry name" value="HAD-SF_hydro_IIA"/>
</dbReference>
<gene>
    <name evidence="1" type="ORF">IMCC3135_24115</name>
</gene>
<evidence type="ECO:0000313" key="1">
    <source>
        <dbReference type="EMBL" id="ASJ74892.1"/>
    </source>
</evidence>
<dbReference type="PANTHER" id="PTHR19288">
    <property type="entry name" value="4-NITROPHENYLPHOSPHATASE-RELATED"/>
    <property type="match status" value="1"/>
</dbReference>
<dbReference type="PANTHER" id="PTHR19288:SF90">
    <property type="entry name" value="OS08G0542600 PROTEIN"/>
    <property type="match status" value="1"/>
</dbReference>
<dbReference type="AlphaFoldDB" id="A0A2Z2NTL6"/>
<dbReference type="Gene3D" id="3.40.50.1000">
    <property type="entry name" value="HAD superfamily/HAD-like"/>
    <property type="match status" value="2"/>
</dbReference>
<proteinExistence type="predicted"/>
<name>A0A2Z2NTL6_9GAMM</name>